<name>A0A078HJW7_BRANA</name>
<dbReference type="Gramene" id="CDY38810">
    <property type="protein sequence ID" value="CDY38810"/>
    <property type="gene ID" value="GSBRNA2T00066620001"/>
</dbReference>
<dbReference type="Proteomes" id="UP000028999">
    <property type="component" value="Unassembled WGS sequence"/>
</dbReference>
<evidence type="ECO:0000313" key="4">
    <source>
        <dbReference type="Proteomes" id="UP000028999"/>
    </source>
</evidence>
<reference evidence="3 4" key="1">
    <citation type="journal article" date="2014" name="Science">
        <title>Plant genetics. Early allopolyploid evolution in the post-Neolithic Brassica napus oilseed genome.</title>
        <authorList>
            <person name="Chalhoub B."/>
            <person name="Denoeud F."/>
            <person name="Liu S."/>
            <person name="Parkin I.A."/>
            <person name="Tang H."/>
            <person name="Wang X."/>
            <person name="Chiquet J."/>
            <person name="Belcram H."/>
            <person name="Tong C."/>
            <person name="Samans B."/>
            <person name="Correa M."/>
            <person name="Da Silva C."/>
            <person name="Just J."/>
            <person name="Falentin C."/>
            <person name="Koh C.S."/>
            <person name="Le Clainche I."/>
            <person name="Bernard M."/>
            <person name="Bento P."/>
            <person name="Noel B."/>
            <person name="Labadie K."/>
            <person name="Alberti A."/>
            <person name="Charles M."/>
            <person name="Arnaud D."/>
            <person name="Guo H."/>
            <person name="Daviaud C."/>
            <person name="Alamery S."/>
            <person name="Jabbari K."/>
            <person name="Zhao M."/>
            <person name="Edger P.P."/>
            <person name="Chelaifa H."/>
            <person name="Tack D."/>
            <person name="Lassalle G."/>
            <person name="Mestiri I."/>
            <person name="Schnel N."/>
            <person name="Le Paslier M.C."/>
            <person name="Fan G."/>
            <person name="Renault V."/>
            <person name="Bayer P.E."/>
            <person name="Golicz A.A."/>
            <person name="Manoli S."/>
            <person name="Lee T.H."/>
            <person name="Thi V.H."/>
            <person name="Chalabi S."/>
            <person name="Hu Q."/>
            <person name="Fan C."/>
            <person name="Tollenaere R."/>
            <person name="Lu Y."/>
            <person name="Battail C."/>
            <person name="Shen J."/>
            <person name="Sidebottom C.H."/>
            <person name="Wang X."/>
            <person name="Canaguier A."/>
            <person name="Chauveau A."/>
            <person name="Berard A."/>
            <person name="Deniot G."/>
            <person name="Guan M."/>
            <person name="Liu Z."/>
            <person name="Sun F."/>
            <person name="Lim Y.P."/>
            <person name="Lyons E."/>
            <person name="Town C.D."/>
            <person name="Bancroft I."/>
            <person name="Wang X."/>
            <person name="Meng J."/>
            <person name="Ma J."/>
            <person name="Pires J.C."/>
            <person name="King G.J."/>
            <person name="Brunel D."/>
            <person name="Delourme R."/>
            <person name="Renard M."/>
            <person name="Aury J.M."/>
            <person name="Adams K.L."/>
            <person name="Batley J."/>
            <person name="Snowdon R.J."/>
            <person name="Tost J."/>
            <person name="Edwards D."/>
            <person name="Zhou Y."/>
            <person name="Hua W."/>
            <person name="Sharpe A.G."/>
            <person name="Paterson A.H."/>
            <person name="Guan C."/>
            <person name="Wincker P."/>
        </authorList>
    </citation>
    <scope>NUCLEOTIDE SEQUENCE [LARGE SCALE GENOMIC DNA]</scope>
    <source>
        <strain evidence="4">cv. Darmor-bzh</strain>
    </source>
</reference>
<dbReference type="PaxDb" id="3708-A0A078HJW7"/>
<accession>A0A078HJW7</accession>
<sequence length="71" mass="7429">MSSRGEGSNSSADRKVTKETASVIPVERKLVKTMVLKTIISAFTPSGGDQGSEPTGDSNGNRNGGRVHPSR</sequence>
<dbReference type="EMBL" id="HG994372">
    <property type="protein sequence ID" value="CAF2109864.1"/>
    <property type="molecule type" value="Genomic_DNA"/>
</dbReference>
<feature type="compositionally biased region" description="Polar residues" evidence="1">
    <location>
        <begin position="52"/>
        <end position="61"/>
    </location>
</feature>
<feature type="compositionally biased region" description="Polar residues" evidence="1">
    <location>
        <begin position="1"/>
        <end position="11"/>
    </location>
</feature>
<dbReference type="EMBL" id="LK032433">
    <property type="protein sequence ID" value="CDY38810.1"/>
    <property type="molecule type" value="Genomic_DNA"/>
</dbReference>
<protein>
    <submittedName>
        <fullName evidence="2">(rape) hypothetical protein</fullName>
    </submittedName>
    <submittedName>
        <fullName evidence="3">BnaC08g19840D protein</fullName>
    </submittedName>
</protein>
<gene>
    <name evidence="3" type="primary">BnaC08g19840D</name>
    <name evidence="2" type="ORF">DARMORV10_C08P20900.1</name>
    <name evidence="3" type="ORF">GSBRNA2T00066620001</name>
</gene>
<evidence type="ECO:0000313" key="3">
    <source>
        <dbReference type="EMBL" id="CDY38810.1"/>
    </source>
</evidence>
<reference evidence="2" key="3">
    <citation type="submission" date="2021-01" db="EMBL/GenBank/DDBJ databases">
        <authorList>
            <consortium name="Genoscope - CEA"/>
            <person name="William W."/>
        </authorList>
    </citation>
    <scope>NUCLEOTIDE SEQUENCE</scope>
</reference>
<dbReference type="AlphaFoldDB" id="A0A078HJW7"/>
<proteinExistence type="predicted"/>
<dbReference type="Proteomes" id="UP001295469">
    <property type="component" value="Chromosome C08"/>
</dbReference>
<reference evidence="3" key="2">
    <citation type="submission" date="2014-06" db="EMBL/GenBank/DDBJ databases">
        <authorList>
            <person name="Genoscope - CEA"/>
        </authorList>
    </citation>
    <scope>NUCLEOTIDE SEQUENCE</scope>
</reference>
<organism evidence="3 4">
    <name type="scientific">Brassica napus</name>
    <name type="common">Rape</name>
    <dbReference type="NCBI Taxonomy" id="3708"/>
    <lineage>
        <taxon>Eukaryota</taxon>
        <taxon>Viridiplantae</taxon>
        <taxon>Streptophyta</taxon>
        <taxon>Embryophyta</taxon>
        <taxon>Tracheophyta</taxon>
        <taxon>Spermatophyta</taxon>
        <taxon>Magnoliopsida</taxon>
        <taxon>eudicotyledons</taxon>
        <taxon>Gunneridae</taxon>
        <taxon>Pentapetalae</taxon>
        <taxon>rosids</taxon>
        <taxon>malvids</taxon>
        <taxon>Brassicales</taxon>
        <taxon>Brassicaceae</taxon>
        <taxon>Brassiceae</taxon>
        <taxon>Brassica</taxon>
    </lineage>
</organism>
<evidence type="ECO:0000256" key="1">
    <source>
        <dbReference type="SAM" id="MobiDB-lite"/>
    </source>
</evidence>
<keyword evidence="4" id="KW-1185">Reference proteome</keyword>
<evidence type="ECO:0000313" key="2">
    <source>
        <dbReference type="EMBL" id="CAF2109864.1"/>
    </source>
</evidence>
<feature type="region of interest" description="Disordered" evidence="1">
    <location>
        <begin position="42"/>
        <end position="71"/>
    </location>
</feature>
<feature type="region of interest" description="Disordered" evidence="1">
    <location>
        <begin position="1"/>
        <end position="26"/>
    </location>
</feature>